<feature type="region of interest" description="Disordered" evidence="1">
    <location>
        <begin position="86"/>
        <end position="122"/>
    </location>
</feature>
<evidence type="ECO:0000256" key="1">
    <source>
        <dbReference type="SAM" id="MobiDB-lite"/>
    </source>
</evidence>
<dbReference type="Proteomes" id="UP001431010">
    <property type="component" value="Chromosome"/>
</dbReference>
<dbReference type="CDD" id="cd00229">
    <property type="entry name" value="SGNH_hydrolase"/>
    <property type="match status" value="1"/>
</dbReference>
<evidence type="ECO:0000256" key="2">
    <source>
        <dbReference type="SAM" id="SignalP"/>
    </source>
</evidence>
<sequence length="384" mass="40853">MTFNGCHRVSETWEKLSAVAAMAFALSLSPHMVHAQSAAPAVPATLPDTQALSVGELRPSLGHVTVAQAGNQAPGQVAAVRPLAATGQPATTTAPATTSPQSGPGTPPAAAQSAAATPPQKGFTERAIDKVKQVAKSASDIFNRVPCLPPKGVAKKNFISLPHVANKLASGLPVVIVAFGSSSTQGYGASAPDYTYPNRLAAQLRRQYPMADISVINAGVGGEDAPEMMKRLETSVIDRHPDLVIWQVGTNAVLRDLDPSETAKLVDDGVAKIQAAASDVVLVDLQYSPRVNERPENASRMNKLLSRVAELHHAGIFPRFEVMRDWHERQEIPMNEFVIADGLHMSDWGYACFAQLLGDDIIRSVGQIKLGINAPADLLTFRPM</sequence>
<keyword evidence="2" id="KW-0732">Signal</keyword>
<gene>
    <name evidence="3" type="ORF">LQG66_27165</name>
</gene>
<dbReference type="Gene3D" id="3.40.50.1110">
    <property type="entry name" value="SGNH hydrolase"/>
    <property type="match status" value="1"/>
</dbReference>
<evidence type="ECO:0000313" key="3">
    <source>
        <dbReference type="EMBL" id="UFZ02911.1"/>
    </source>
</evidence>
<dbReference type="RefSeq" id="WP_231318696.1">
    <property type="nucleotide sequence ID" value="NZ_CP088156.1"/>
</dbReference>
<dbReference type="GO" id="GO:0016787">
    <property type="term" value="F:hydrolase activity"/>
    <property type="evidence" value="ECO:0007669"/>
    <property type="project" value="UniProtKB-KW"/>
</dbReference>
<keyword evidence="3" id="KW-0378">Hydrolase</keyword>
<dbReference type="InterPro" id="IPR051532">
    <property type="entry name" value="Ester_Hydrolysis_Enzymes"/>
</dbReference>
<reference evidence="3" key="1">
    <citation type="journal article" date="2024" name="Antonie Van Leeuwenhoek">
        <title>Bradyrhizobium ontarionense sp. nov., a novel bacterial symbiont isolated from Aeschynomene indica (Indian jointvetch), harbours photosynthesis, nitrogen fixation and nitrous oxide (N2O) reductase genes.</title>
        <authorList>
            <person name="Bromfield E.S.P."/>
            <person name="Cloutier S."/>
        </authorList>
    </citation>
    <scope>NUCLEOTIDE SEQUENCE</scope>
    <source>
        <strain evidence="3">A19</strain>
    </source>
</reference>
<dbReference type="InterPro" id="IPR057572">
    <property type="entry name" value="NonGDSL"/>
</dbReference>
<accession>A0ABY3R6G5</accession>
<name>A0ABY3R6G5_9BRAD</name>
<dbReference type="Pfam" id="PF25182">
    <property type="entry name" value="NonGDSL"/>
    <property type="match status" value="1"/>
</dbReference>
<dbReference type="SUPFAM" id="SSF52266">
    <property type="entry name" value="SGNH hydrolase"/>
    <property type="match status" value="1"/>
</dbReference>
<dbReference type="InterPro" id="IPR036514">
    <property type="entry name" value="SGNH_hydro_sf"/>
</dbReference>
<dbReference type="PANTHER" id="PTHR30383">
    <property type="entry name" value="THIOESTERASE 1/PROTEASE 1/LYSOPHOSPHOLIPASE L1"/>
    <property type="match status" value="1"/>
</dbReference>
<feature type="compositionally biased region" description="Low complexity" evidence="1">
    <location>
        <begin position="86"/>
        <end position="120"/>
    </location>
</feature>
<organism evidence="3 4">
    <name type="scientific">Bradyrhizobium ontarionense</name>
    <dbReference type="NCBI Taxonomy" id="2898149"/>
    <lineage>
        <taxon>Bacteria</taxon>
        <taxon>Pseudomonadati</taxon>
        <taxon>Pseudomonadota</taxon>
        <taxon>Alphaproteobacteria</taxon>
        <taxon>Hyphomicrobiales</taxon>
        <taxon>Nitrobacteraceae</taxon>
        <taxon>Bradyrhizobium</taxon>
    </lineage>
</organism>
<feature type="chain" id="PRO_5047350541" evidence="2">
    <location>
        <begin position="36"/>
        <end position="384"/>
    </location>
</feature>
<dbReference type="EMBL" id="CP088156">
    <property type="protein sequence ID" value="UFZ02911.1"/>
    <property type="molecule type" value="Genomic_DNA"/>
</dbReference>
<protein>
    <submittedName>
        <fullName evidence="3">SGNH/GDSL hydrolase family protein</fullName>
    </submittedName>
</protein>
<proteinExistence type="predicted"/>
<feature type="signal peptide" evidence="2">
    <location>
        <begin position="1"/>
        <end position="35"/>
    </location>
</feature>
<evidence type="ECO:0000313" key="4">
    <source>
        <dbReference type="Proteomes" id="UP001431010"/>
    </source>
</evidence>
<dbReference type="PANTHER" id="PTHR30383:SF5">
    <property type="entry name" value="SGNH HYDROLASE-TYPE ESTERASE DOMAIN-CONTAINING PROTEIN"/>
    <property type="match status" value="1"/>
</dbReference>
<keyword evidence="4" id="KW-1185">Reference proteome</keyword>